<dbReference type="AlphaFoldDB" id="A0A0C2X072"/>
<organism evidence="4 5">
    <name type="scientific">Serendipita vermifera MAFF 305830</name>
    <dbReference type="NCBI Taxonomy" id="933852"/>
    <lineage>
        <taxon>Eukaryota</taxon>
        <taxon>Fungi</taxon>
        <taxon>Dikarya</taxon>
        <taxon>Basidiomycota</taxon>
        <taxon>Agaricomycotina</taxon>
        <taxon>Agaricomycetes</taxon>
        <taxon>Sebacinales</taxon>
        <taxon>Serendipitaceae</taxon>
        <taxon>Serendipita</taxon>
    </lineage>
</organism>
<keyword evidence="2" id="KW-1133">Transmembrane helix</keyword>
<feature type="region of interest" description="Disordered" evidence="1">
    <location>
        <begin position="1"/>
        <end position="26"/>
    </location>
</feature>
<feature type="compositionally biased region" description="Basic and acidic residues" evidence="1">
    <location>
        <begin position="1"/>
        <end position="10"/>
    </location>
</feature>
<feature type="domain" description="DUF6535" evidence="3">
    <location>
        <begin position="44"/>
        <end position="216"/>
    </location>
</feature>
<dbReference type="Proteomes" id="UP000054097">
    <property type="component" value="Unassembled WGS sequence"/>
</dbReference>
<dbReference type="HOGENOM" id="CLU_010871_0_0_1"/>
<feature type="transmembrane region" description="Helical" evidence="2">
    <location>
        <begin position="223"/>
        <end position="248"/>
    </location>
</feature>
<feature type="transmembrane region" description="Helical" evidence="2">
    <location>
        <begin position="64"/>
        <end position="85"/>
    </location>
</feature>
<evidence type="ECO:0000256" key="1">
    <source>
        <dbReference type="SAM" id="MobiDB-lite"/>
    </source>
</evidence>
<keyword evidence="5" id="KW-1185">Reference proteome</keyword>
<reference evidence="4 5" key="1">
    <citation type="submission" date="2014-04" db="EMBL/GenBank/DDBJ databases">
        <authorList>
            <consortium name="DOE Joint Genome Institute"/>
            <person name="Kuo A."/>
            <person name="Zuccaro A."/>
            <person name="Kohler A."/>
            <person name="Nagy L.G."/>
            <person name="Floudas D."/>
            <person name="Copeland A."/>
            <person name="Barry K.W."/>
            <person name="Cichocki N."/>
            <person name="Veneault-Fourrey C."/>
            <person name="LaButti K."/>
            <person name="Lindquist E.A."/>
            <person name="Lipzen A."/>
            <person name="Lundell T."/>
            <person name="Morin E."/>
            <person name="Murat C."/>
            <person name="Sun H."/>
            <person name="Tunlid A."/>
            <person name="Henrissat B."/>
            <person name="Grigoriev I.V."/>
            <person name="Hibbett D.S."/>
            <person name="Martin F."/>
            <person name="Nordberg H.P."/>
            <person name="Cantor M.N."/>
            <person name="Hua S.X."/>
        </authorList>
    </citation>
    <scope>NUCLEOTIDE SEQUENCE [LARGE SCALE GENOMIC DNA]</scope>
    <source>
        <strain evidence="4 5">MAFF 305830</strain>
    </source>
</reference>
<name>A0A0C2X072_SERVB</name>
<feature type="transmembrane region" description="Helical" evidence="2">
    <location>
        <begin position="135"/>
        <end position="158"/>
    </location>
</feature>
<reference evidence="5" key="2">
    <citation type="submission" date="2015-01" db="EMBL/GenBank/DDBJ databases">
        <title>Evolutionary Origins and Diversification of the Mycorrhizal Mutualists.</title>
        <authorList>
            <consortium name="DOE Joint Genome Institute"/>
            <consortium name="Mycorrhizal Genomics Consortium"/>
            <person name="Kohler A."/>
            <person name="Kuo A."/>
            <person name="Nagy L.G."/>
            <person name="Floudas D."/>
            <person name="Copeland A."/>
            <person name="Barry K.W."/>
            <person name="Cichocki N."/>
            <person name="Veneault-Fourrey C."/>
            <person name="LaButti K."/>
            <person name="Lindquist E.A."/>
            <person name="Lipzen A."/>
            <person name="Lundell T."/>
            <person name="Morin E."/>
            <person name="Murat C."/>
            <person name="Riley R."/>
            <person name="Ohm R."/>
            <person name="Sun H."/>
            <person name="Tunlid A."/>
            <person name="Henrissat B."/>
            <person name="Grigoriev I.V."/>
            <person name="Hibbett D.S."/>
            <person name="Martin F."/>
        </authorList>
    </citation>
    <scope>NUCLEOTIDE SEQUENCE [LARGE SCALE GENOMIC DNA]</scope>
    <source>
        <strain evidence="5">MAFF 305830</strain>
    </source>
</reference>
<proteinExistence type="predicted"/>
<evidence type="ECO:0000259" key="3">
    <source>
        <dbReference type="Pfam" id="PF20153"/>
    </source>
</evidence>
<accession>A0A0C2X072</accession>
<protein>
    <recommendedName>
        <fullName evidence="3">DUF6535 domain-containing protein</fullName>
    </recommendedName>
</protein>
<dbReference type="Pfam" id="PF20153">
    <property type="entry name" value="DUF6535"/>
    <property type="match status" value="1"/>
</dbReference>
<keyword evidence="2" id="KW-0812">Transmembrane</keyword>
<feature type="transmembrane region" description="Helical" evidence="2">
    <location>
        <begin position="260"/>
        <end position="283"/>
    </location>
</feature>
<gene>
    <name evidence="4" type="ORF">M408DRAFT_20916</name>
</gene>
<keyword evidence="2" id="KW-0472">Membrane</keyword>
<evidence type="ECO:0000256" key="2">
    <source>
        <dbReference type="SAM" id="Phobius"/>
    </source>
</evidence>
<evidence type="ECO:0000313" key="4">
    <source>
        <dbReference type="EMBL" id="KIM31688.1"/>
    </source>
</evidence>
<feature type="transmembrane region" description="Helical" evidence="2">
    <location>
        <begin position="193"/>
        <end position="216"/>
    </location>
</feature>
<evidence type="ECO:0000313" key="5">
    <source>
        <dbReference type="Proteomes" id="UP000054097"/>
    </source>
</evidence>
<dbReference type="InterPro" id="IPR045338">
    <property type="entry name" value="DUF6535"/>
</dbReference>
<sequence length="1024" mass="116279">MSQNIKDDKLTSNPREPTPQLEPKASINNDIELIPGMVKESSGWDVYNNEAKKVDTELVNDWRASLNSLLLFAAIFAAVLTAFIIESKKMLEQDPTAVMMDVMIRFTNNAANETHIPYIPSDFEAPPHAVTVNCLFFASLSTSLVAALASVVALQWVADYDAAITRGGSSPEDRAKRRQFRYTGVISWKMGEIIAALPLLLYFSVILFFAGLILWMQVLHHTVGLVVAGGAALAALFYVVSTLVAVAFVSAPFRTPLSQWIYSFMHLILLWSSFCLDGLRIGVTSKWLNEQRQNHRLAHKREDTEVNRREELALDSLVWLANHLSLSQDSYRRFLLLASELPKLPPVHFLLPTFREAPWFSIFDLLGWRNRKADNSLTSSQKMEAFAVLADCYKFSPIYDVIRPKDSTKYYWDDQNDEYWSQYSISSSNQWTPYSTQPNSLFLLLRDIPLPCRDTPKELESTIRLSQWRNSVATTSVESAANSDYSFKPRTIDTPLYIRITNCIISPLIKNGGTMSPADLDLLRWRHESILLDGFDMDEDCLSMPSRYQSKLQPLNQPEPLLSLHFSFTLLLARNLGIHSGSERVTRVAEILVMLWAYGAYNGSPVDDQRGMKNFFDRNMRHIVYMPIHHHPNPYIDEIFHHLAHAQATQDDIGLLWKDKGSFLGWWLIETLPMFDSLIRRGATPTQHCTLIDLICRDIELHPPGRYAGPTIFRLSNLDLKDPCLAFLTAYARGVHDQCIRFLPSEGQNAWEKSWLRIISCVIKQEEDSKSSSLLQLKAALWPMISLNSHELRGRATRDPQAVVQLQRIFEYPVRCPDHHDHDGHILLDMFEGDRSYYGAYFHTSMERLTKVPLKGRHTHLLLALLVLPDDRLTDQTDMGININEECWSIILEISSAVKSSQLSFLSILCGFDTSYFPWSCEEMAAFSICIHKSLDLPLDQAAVHVVQSLVRRLDGVGEKFVRGFGVSDLGKIAGDEFNVAMNRLNAHLASVLIHGMHNKRMLSCARANKGWIPATGWLPAYID</sequence>
<dbReference type="EMBL" id="KN824281">
    <property type="protein sequence ID" value="KIM31688.1"/>
    <property type="molecule type" value="Genomic_DNA"/>
</dbReference>